<protein>
    <recommendedName>
        <fullName evidence="5 6">Glutamyl-tRNA(Gln) amidotransferase subunit D</fullName>
        <shortName evidence="5">Glu-ADT subunit D</shortName>
        <ecNumber evidence="5 6">6.3.5.-</ecNumber>
    </recommendedName>
</protein>
<evidence type="ECO:0000256" key="2">
    <source>
        <dbReference type="ARBA" id="ARBA00022741"/>
    </source>
</evidence>
<dbReference type="GO" id="GO:0006450">
    <property type="term" value="P:regulation of translational fidelity"/>
    <property type="evidence" value="ECO:0007669"/>
    <property type="project" value="InterPro"/>
</dbReference>
<dbReference type="GO" id="GO:0006412">
    <property type="term" value="P:translation"/>
    <property type="evidence" value="ECO:0007669"/>
    <property type="project" value="UniProtKB-UniRule"/>
</dbReference>
<dbReference type="SUPFAM" id="SSF53774">
    <property type="entry name" value="Glutaminase/Asparaginase"/>
    <property type="match status" value="1"/>
</dbReference>
<dbReference type="InterPro" id="IPR027473">
    <property type="entry name" value="L-asparaginase_C"/>
</dbReference>
<evidence type="ECO:0000256" key="1">
    <source>
        <dbReference type="ARBA" id="ARBA00022598"/>
    </source>
</evidence>
<sequence length="402" mass="44638">MLIGQKIIFSYKGEEYAGTYISSGKNTITVKLGSGYNITVDASSIEIKKEYSMEKGDKPGAETKNSGCGENGVCILTTGGTIASSVDYTTGAVKPVKDISYLYNFVNNISQFKLYHESIDNILSENVNAEKWVQFARKARDAMKKSNSVIVFHGTDTMQYSASALSFMFEEQTEPIIFTGSQRSSDRPSSDAFLNIEGSIHFASTDMGEVGIAMHTDTSDDSISLYRATRARKMHTSSRDAFKSISEPPLGLYADGKVKEIKNIRHKSDSIILKDRLDKNIGLIYFYPGMAEEDFYNLSYNKKAVIIMGTGLGHTSTGIIDVIRKLSRETHFFMTSQCIYGNVNMNVYSTGRELIDAGVIPLQNMLAETAMVKAMYLSANYPDNFVELMQKNLRGEFEDTVK</sequence>
<dbReference type="Pfam" id="PF00710">
    <property type="entry name" value="Asparaginase"/>
    <property type="match status" value="1"/>
</dbReference>
<keyword evidence="9" id="KW-0808">Transferase</keyword>
<evidence type="ECO:0000313" key="9">
    <source>
        <dbReference type="EMBL" id="ARD84527.1"/>
    </source>
</evidence>
<dbReference type="InterPro" id="IPR037222">
    <property type="entry name" value="GatD_N_sf"/>
</dbReference>
<evidence type="ECO:0000259" key="8">
    <source>
        <dbReference type="Pfam" id="PF17763"/>
    </source>
</evidence>
<gene>
    <name evidence="5 9" type="primary">gatD</name>
    <name evidence="9" type="ORF">FAD_0616</name>
</gene>
<dbReference type="Gene3D" id="3.40.50.40">
    <property type="match status" value="1"/>
</dbReference>
<keyword evidence="3 5" id="KW-0067">ATP-binding</keyword>
<dbReference type="SFLD" id="SFLDS00057">
    <property type="entry name" value="Glutaminase/Asparaginase"/>
    <property type="match status" value="1"/>
</dbReference>
<dbReference type="InterPro" id="IPR006034">
    <property type="entry name" value="Asparaginase/glutaminase-like"/>
</dbReference>
<comment type="subunit">
    <text evidence="5 6">Heterodimer of GatD and GatE.</text>
</comment>
<keyword evidence="10" id="KW-1185">Reference proteome</keyword>
<dbReference type="OrthoDB" id="371959at2157"/>
<dbReference type="InterPro" id="IPR011878">
    <property type="entry name" value="GatD"/>
</dbReference>
<keyword evidence="1 5" id="KW-0436">Ligase</keyword>
<dbReference type="InterPro" id="IPR040919">
    <property type="entry name" value="Asparaginase_C"/>
</dbReference>
<evidence type="ECO:0000256" key="3">
    <source>
        <dbReference type="ARBA" id="ARBA00022840"/>
    </source>
</evidence>
<dbReference type="Proteomes" id="UP000192050">
    <property type="component" value="Chromosome"/>
</dbReference>
<dbReference type="NCBIfam" id="TIGR02153">
    <property type="entry name" value="gatD_arch"/>
    <property type="match status" value="1"/>
</dbReference>
<evidence type="ECO:0000256" key="4">
    <source>
        <dbReference type="ARBA" id="ARBA00022917"/>
    </source>
</evidence>
<evidence type="ECO:0000256" key="5">
    <source>
        <dbReference type="HAMAP-Rule" id="MF_00586"/>
    </source>
</evidence>
<dbReference type="GO" id="GO:0006520">
    <property type="term" value="P:amino acid metabolic process"/>
    <property type="evidence" value="ECO:0007669"/>
    <property type="project" value="InterPro"/>
</dbReference>
<dbReference type="InterPro" id="IPR036152">
    <property type="entry name" value="Asp/glu_Ase-like_sf"/>
</dbReference>
<dbReference type="GO" id="GO:0050567">
    <property type="term" value="F:glutaminyl-tRNA synthase (glutamine-hydrolyzing) activity"/>
    <property type="evidence" value="ECO:0007669"/>
    <property type="project" value="UniProtKB-UniRule"/>
</dbReference>
<dbReference type="InterPro" id="IPR006033">
    <property type="entry name" value="AsnA_fam"/>
</dbReference>
<dbReference type="HAMAP" id="MF_00586">
    <property type="entry name" value="GatD"/>
    <property type="match status" value="1"/>
</dbReference>
<feature type="active site" evidence="5">
    <location>
        <position position="233"/>
    </location>
</feature>
<comment type="function">
    <text evidence="5 6">Allows the formation of correctly charged Gln-tRNA(Gln) through the transamidation of misacylated Glu-tRNA(Gln) in organisms which lack glutaminyl-tRNA synthetase. The reaction takes place in the presence of glutamine and ATP through an activated gamma-phospho-Glu-tRNA(Gln). The GatDE system is specific for glutamate and does not act on aspartate.</text>
</comment>
<keyword evidence="2 5" id="KW-0547">Nucleotide-binding</keyword>
<evidence type="ECO:0000256" key="6">
    <source>
        <dbReference type="RuleBase" id="RU004457"/>
    </source>
</evidence>
<accession>A0A1V0N365</accession>
<organism evidence="9 10">
    <name type="scientific">Ferroplasma acidiphilum</name>
    <dbReference type="NCBI Taxonomy" id="74969"/>
    <lineage>
        <taxon>Archaea</taxon>
        <taxon>Methanobacteriati</taxon>
        <taxon>Thermoplasmatota</taxon>
        <taxon>Thermoplasmata</taxon>
        <taxon>Thermoplasmatales</taxon>
        <taxon>Ferroplasmaceae</taxon>
        <taxon>Ferroplasma</taxon>
    </lineage>
</organism>
<dbReference type="NCBIfam" id="NF003217">
    <property type="entry name" value="PRK04183.1"/>
    <property type="match status" value="1"/>
</dbReference>
<dbReference type="KEGG" id="fai:FAD_0616"/>
<reference evidence="9 10" key="1">
    <citation type="submission" date="2011-10" db="EMBL/GenBank/DDBJ databases">
        <title>Metabolic and evolutionary patterns in the extreme acidophile Ferroplasma acidiphilum.</title>
        <authorList>
            <person name="Golyshina O.V."/>
            <person name="Kozyavkin S.A."/>
            <person name="Tatusov R.L."/>
            <person name="Slesarev A.I."/>
            <person name="Golyshin P.N."/>
        </authorList>
    </citation>
    <scope>NUCLEOTIDE SEQUENCE [LARGE SCALE GENOMIC DNA]</scope>
    <source>
        <strain evidence="10">Y</strain>
    </source>
</reference>
<dbReference type="PROSITE" id="PS51732">
    <property type="entry name" value="ASN_GLN_ASE_3"/>
    <property type="match status" value="1"/>
</dbReference>
<dbReference type="PRINTS" id="PR00139">
    <property type="entry name" value="ASNGLNASE"/>
</dbReference>
<keyword evidence="4 5" id="KW-0648">Protein biosynthesis</keyword>
<dbReference type="RefSeq" id="WP_081141729.1">
    <property type="nucleotide sequence ID" value="NZ_CP015363.1"/>
</dbReference>
<dbReference type="Gene3D" id="3.40.50.1170">
    <property type="entry name" value="L-asparaginase, N-terminal domain"/>
    <property type="match status" value="1"/>
</dbReference>
<dbReference type="GO" id="GO:0004067">
    <property type="term" value="F:asparaginase activity"/>
    <property type="evidence" value="ECO:0007669"/>
    <property type="project" value="UniProtKB-UniRule"/>
</dbReference>
<proteinExistence type="inferred from homology"/>
<dbReference type="InterPro" id="IPR037152">
    <property type="entry name" value="L-asparaginase_N_sf"/>
</dbReference>
<dbReference type="SMART" id="SM00870">
    <property type="entry name" value="Asparaginase"/>
    <property type="match status" value="1"/>
</dbReference>
<feature type="active site" evidence="5">
    <location>
        <position position="81"/>
    </location>
</feature>
<dbReference type="STRING" id="74969.FAD_0616"/>
<dbReference type="Gene3D" id="2.30.30.520">
    <property type="match status" value="1"/>
</dbReference>
<dbReference type="NCBIfam" id="TIGR00519">
    <property type="entry name" value="asnASE_I"/>
    <property type="match status" value="1"/>
</dbReference>
<dbReference type="PANTHER" id="PTHR11707:SF28">
    <property type="entry name" value="60 KDA LYSOPHOSPHOLIPASE"/>
    <property type="match status" value="1"/>
</dbReference>
<dbReference type="InterPro" id="IPR027474">
    <property type="entry name" value="L-asparaginase_N"/>
</dbReference>
<name>A0A1V0N365_9ARCH</name>
<comment type="similarity">
    <text evidence="5 6">Belongs to the asparaginase 1 family. GatD subfamily.</text>
</comment>
<dbReference type="GO" id="GO:0016740">
    <property type="term" value="F:transferase activity"/>
    <property type="evidence" value="ECO:0007669"/>
    <property type="project" value="UniProtKB-KW"/>
</dbReference>
<feature type="active site" evidence="5">
    <location>
        <position position="156"/>
    </location>
</feature>
<feature type="active site" evidence="5">
    <location>
        <position position="155"/>
    </location>
</feature>
<dbReference type="GeneID" id="31676121"/>
<dbReference type="AlphaFoldDB" id="A0A1V0N365"/>
<evidence type="ECO:0000259" key="7">
    <source>
        <dbReference type="Pfam" id="PF00710"/>
    </source>
</evidence>
<dbReference type="PIRSF" id="PIRSF001220">
    <property type="entry name" value="L-ASNase_gatD"/>
    <property type="match status" value="1"/>
</dbReference>
<evidence type="ECO:0000313" key="10">
    <source>
        <dbReference type="Proteomes" id="UP000192050"/>
    </source>
</evidence>
<feature type="domain" description="L-asparaginase N-terminal" evidence="7">
    <location>
        <begin position="73"/>
        <end position="259"/>
    </location>
</feature>
<dbReference type="SUPFAM" id="SSF141300">
    <property type="entry name" value="GatD N-terminal domain-like"/>
    <property type="match status" value="1"/>
</dbReference>
<dbReference type="GO" id="GO:0005524">
    <property type="term" value="F:ATP binding"/>
    <property type="evidence" value="ECO:0007669"/>
    <property type="project" value="UniProtKB-KW"/>
</dbReference>
<dbReference type="PANTHER" id="PTHR11707">
    <property type="entry name" value="L-ASPARAGINASE"/>
    <property type="match status" value="1"/>
</dbReference>
<feature type="domain" description="Asparaginase/glutaminase C-terminal" evidence="8">
    <location>
        <begin position="280"/>
        <end position="382"/>
    </location>
</feature>
<dbReference type="EC" id="6.3.5.-" evidence="5 6"/>
<dbReference type="Pfam" id="PF17763">
    <property type="entry name" value="Asparaginase_C"/>
    <property type="match status" value="1"/>
</dbReference>
<dbReference type="EMBL" id="CP015363">
    <property type="protein sequence ID" value="ARD84527.1"/>
    <property type="molecule type" value="Genomic_DNA"/>
</dbReference>
<dbReference type="PIRSF" id="PIRSF500175">
    <property type="entry name" value="Glu_ADT_D"/>
    <property type="match status" value="1"/>
</dbReference>
<comment type="catalytic activity">
    <reaction evidence="5 6">
        <text>L-glutamyl-tRNA(Gln) + L-glutamine + ATP + H2O = L-glutaminyl-tRNA(Gln) + L-glutamate + ADP + phosphate + H(+)</text>
        <dbReference type="Rhea" id="RHEA:17521"/>
        <dbReference type="Rhea" id="RHEA-COMP:9681"/>
        <dbReference type="Rhea" id="RHEA-COMP:9684"/>
        <dbReference type="ChEBI" id="CHEBI:15377"/>
        <dbReference type="ChEBI" id="CHEBI:15378"/>
        <dbReference type="ChEBI" id="CHEBI:29985"/>
        <dbReference type="ChEBI" id="CHEBI:30616"/>
        <dbReference type="ChEBI" id="CHEBI:43474"/>
        <dbReference type="ChEBI" id="CHEBI:58359"/>
        <dbReference type="ChEBI" id="CHEBI:78520"/>
        <dbReference type="ChEBI" id="CHEBI:78521"/>
        <dbReference type="ChEBI" id="CHEBI:456216"/>
    </reaction>
</comment>